<name>A0A816PBT7_BRANA</name>
<dbReference type="AlphaFoldDB" id="A0A816PBT7"/>
<dbReference type="EMBL" id="HG994363">
    <property type="protein sequence ID" value="CAF2046729.1"/>
    <property type="molecule type" value="Genomic_DNA"/>
</dbReference>
<accession>A0A816PBT7</accession>
<reference evidence="1" key="1">
    <citation type="submission" date="2021-01" db="EMBL/GenBank/DDBJ databases">
        <authorList>
            <consortium name="Genoscope - CEA"/>
            <person name="William W."/>
        </authorList>
    </citation>
    <scope>NUCLEOTIDE SEQUENCE</scope>
</reference>
<evidence type="ECO:0000313" key="1">
    <source>
        <dbReference type="EMBL" id="CAF2046729.1"/>
    </source>
</evidence>
<gene>
    <name evidence="1" type="ORF">DARMORV10_A09P44330.1</name>
</gene>
<protein>
    <submittedName>
        <fullName evidence="1">(rape) hypothetical protein</fullName>
    </submittedName>
</protein>
<proteinExistence type="predicted"/>
<sequence>MFKTSTCYFKYLIKNKLLAITMSCPSEEETNKKKRLSMEKKAIDCGLPDNKEFEEAMIMTVLET</sequence>
<dbReference type="Proteomes" id="UP001295469">
    <property type="component" value="Chromosome A09"/>
</dbReference>
<organism evidence="1">
    <name type="scientific">Brassica napus</name>
    <name type="common">Rape</name>
    <dbReference type="NCBI Taxonomy" id="3708"/>
    <lineage>
        <taxon>Eukaryota</taxon>
        <taxon>Viridiplantae</taxon>
        <taxon>Streptophyta</taxon>
        <taxon>Embryophyta</taxon>
        <taxon>Tracheophyta</taxon>
        <taxon>Spermatophyta</taxon>
        <taxon>Magnoliopsida</taxon>
        <taxon>eudicotyledons</taxon>
        <taxon>Gunneridae</taxon>
        <taxon>Pentapetalae</taxon>
        <taxon>rosids</taxon>
        <taxon>malvids</taxon>
        <taxon>Brassicales</taxon>
        <taxon>Brassicaceae</taxon>
        <taxon>Brassiceae</taxon>
        <taxon>Brassica</taxon>
    </lineage>
</organism>